<dbReference type="Proteomes" id="UP000050398">
    <property type="component" value="Unassembled WGS sequence"/>
</dbReference>
<proteinExistence type="predicted"/>
<gene>
    <name evidence="2" type="ORF">AM506_06515</name>
</gene>
<dbReference type="AlphaFoldDB" id="A0A0P6W5S1"/>
<evidence type="ECO:0000313" key="3">
    <source>
        <dbReference type="Proteomes" id="UP000050398"/>
    </source>
</evidence>
<protein>
    <recommendedName>
        <fullName evidence="1">Sublancin immunity protein SunI-like PH domain-containing protein</fullName>
    </recommendedName>
</protein>
<comment type="caution">
    <text evidence="2">The sequence shown here is derived from an EMBL/GenBank/DDBJ whole genome shotgun (WGS) entry which is preliminary data.</text>
</comment>
<dbReference type="OrthoDB" id="2623008at2"/>
<dbReference type="PATRIC" id="fig|218284.4.peg.2796"/>
<dbReference type="RefSeq" id="WP_060671685.1">
    <property type="nucleotide sequence ID" value="NZ_LIXZ01000004.1"/>
</dbReference>
<dbReference type="InterPro" id="IPR055365">
    <property type="entry name" value="PH_SunI-like"/>
</dbReference>
<accession>A0A0P6W5S1</accession>
<feature type="domain" description="Sublancin immunity protein SunI-like PH" evidence="1">
    <location>
        <begin position="1"/>
        <end position="80"/>
    </location>
</feature>
<organism evidence="2 3">
    <name type="scientific">Rossellomorea vietnamensis</name>
    <dbReference type="NCBI Taxonomy" id="218284"/>
    <lineage>
        <taxon>Bacteria</taxon>
        <taxon>Bacillati</taxon>
        <taxon>Bacillota</taxon>
        <taxon>Bacilli</taxon>
        <taxon>Bacillales</taxon>
        <taxon>Bacillaceae</taxon>
        <taxon>Rossellomorea</taxon>
    </lineage>
</organism>
<dbReference type="eggNOG" id="ENOG50332PH">
    <property type="taxonomic scope" value="Bacteria"/>
</dbReference>
<evidence type="ECO:0000313" key="2">
    <source>
        <dbReference type="EMBL" id="KPL60268.1"/>
    </source>
</evidence>
<evidence type="ECO:0000259" key="1">
    <source>
        <dbReference type="Pfam" id="PF23491"/>
    </source>
</evidence>
<name>A0A0P6W5S1_9BACI</name>
<dbReference type="Pfam" id="PF23491">
    <property type="entry name" value="bPH_8"/>
    <property type="match status" value="1"/>
</dbReference>
<reference evidence="2 3" key="1">
    <citation type="submission" date="2015-08" db="EMBL/GenBank/DDBJ databases">
        <title>Draft Genome Sequence of Bacillus vietnamensis UCD-SED5.</title>
        <authorList>
            <person name="Lee R.D."/>
            <person name="Jospin G."/>
            <person name="Lang J.M."/>
            <person name="Coil D.A."/>
            <person name="Eisen J.A."/>
        </authorList>
    </citation>
    <scope>NUCLEOTIDE SEQUENCE [LARGE SCALE GENOMIC DNA]</scope>
    <source>
        <strain evidence="2 3">UCD-SED5</strain>
    </source>
</reference>
<sequence length="86" mass="9786">MEVKVSRNNENLRIKWQLSQIDIPLSEIKDVTMDDTCGGEDHKAIRIGFPYGHTDRIVIKTRSEAYILFTSNGGLKDKILSFMEAS</sequence>
<dbReference type="EMBL" id="LIXZ01000004">
    <property type="protein sequence ID" value="KPL60268.1"/>
    <property type="molecule type" value="Genomic_DNA"/>
</dbReference>